<sequence>MNDRRPEEPGPAGAPLPEPVPRDLPDQQAGADGDPWEAEGQAVESTRSDQPDPEVPDTDEAGTGRRGSPHSGSRRPGHPVPDESPA</sequence>
<gene>
    <name evidence="2" type="ORF">OG549_38765</name>
</gene>
<protein>
    <recommendedName>
        <fullName evidence="3">Protease</fullName>
    </recommendedName>
</protein>
<evidence type="ECO:0000256" key="1">
    <source>
        <dbReference type="SAM" id="MobiDB-lite"/>
    </source>
</evidence>
<reference evidence="2" key="1">
    <citation type="submission" date="2022-10" db="EMBL/GenBank/DDBJ databases">
        <title>The complete genomes of actinobacterial strains from the NBC collection.</title>
        <authorList>
            <person name="Joergensen T.S."/>
            <person name="Alvarez Arevalo M."/>
            <person name="Sterndorff E.B."/>
            <person name="Faurdal D."/>
            <person name="Vuksanovic O."/>
            <person name="Mourched A.-S."/>
            <person name="Charusanti P."/>
            <person name="Shaw S."/>
            <person name="Blin K."/>
            <person name="Weber T."/>
        </authorList>
    </citation>
    <scope>NUCLEOTIDE SEQUENCE</scope>
    <source>
        <strain evidence="2">NBC_00003</strain>
    </source>
</reference>
<evidence type="ECO:0000313" key="2">
    <source>
        <dbReference type="EMBL" id="WTW66101.1"/>
    </source>
</evidence>
<feature type="compositionally biased region" description="Acidic residues" evidence="1">
    <location>
        <begin position="51"/>
        <end position="60"/>
    </location>
</feature>
<organism evidence="2">
    <name type="scientific">Streptomyces sp. NBC_00003</name>
    <dbReference type="NCBI Taxonomy" id="2903608"/>
    <lineage>
        <taxon>Bacteria</taxon>
        <taxon>Bacillati</taxon>
        <taxon>Actinomycetota</taxon>
        <taxon>Actinomycetes</taxon>
        <taxon>Kitasatosporales</taxon>
        <taxon>Streptomycetaceae</taxon>
        <taxon>Streptomyces</taxon>
    </lineage>
</organism>
<feature type="region of interest" description="Disordered" evidence="1">
    <location>
        <begin position="1"/>
        <end position="86"/>
    </location>
</feature>
<dbReference type="EMBL" id="CP108318">
    <property type="protein sequence ID" value="WTW66101.1"/>
    <property type="molecule type" value="Genomic_DNA"/>
</dbReference>
<evidence type="ECO:0008006" key="3">
    <source>
        <dbReference type="Google" id="ProtNLM"/>
    </source>
</evidence>
<accession>A0AAU2VF66</accession>
<dbReference type="AlphaFoldDB" id="A0AAU2VF66"/>
<proteinExistence type="predicted"/>
<name>A0AAU2VF66_9ACTN</name>